<protein>
    <submittedName>
        <fullName evidence="1">NAD(+)/NADH kinase</fullName>
    </submittedName>
</protein>
<sequence length="249" mass="27842">MKVKIVSKPTPNVDEIKEHIKKLANKYGLTLTEDEPDVVIAVGGDGTLLKAIRYFKPIVAVKAGRRGFMMDVLPENLEQAFSRLVKHDYVTEEYMLLETEVEGVKALAFNEIGVLYDKPEALKINVRFLEDSIVFEGDGVLVSTPQGSSAWSFSISGNYVYRVNALEVCLVNPILTSLKSVVIPPVSVRLTIMDKGYQQWARVVSDGEIIAKVRNSTEIEVRVSDKKAKILRFYKIDPIQGILNGKRDI</sequence>
<accession>A0ACC6TN57</accession>
<evidence type="ECO:0000313" key="2">
    <source>
        <dbReference type="Proteomes" id="UP000053480"/>
    </source>
</evidence>
<name>A0ACC6TN57_9CREN</name>
<reference evidence="1" key="1">
    <citation type="submission" date="2024-07" db="EMBL/GenBank/DDBJ databases">
        <title>Metagenome and Metagenome-Assembled Genomes of Archaea from a hot spring from the geothermal field of Los Azufres, Mexico.</title>
        <authorList>
            <person name="Marin-Paredes R."/>
            <person name="Martinez-Romero E."/>
            <person name="Servin-Garciduenas L.E."/>
        </authorList>
    </citation>
    <scope>NUCLEOTIDE SEQUENCE</scope>
    <source>
        <strain evidence="1">AZ1-454</strain>
    </source>
</reference>
<keyword evidence="1" id="KW-0418">Kinase</keyword>
<dbReference type="EMBL" id="JZWS03000003">
    <property type="protein sequence ID" value="MEW9491304.1"/>
    <property type="molecule type" value="Genomic_DNA"/>
</dbReference>
<dbReference type="Proteomes" id="UP000053480">
    <property type="component" value="Unassembled WGS sequence"/>
</dbReference>
<evidence type="ECO:0000313" key="1">
    <source>
        <dbReference type="EMBL" id="MEW9491304.1"/>
    </source>
</evidence>
<proteinExistence type="predicted"/>
<keyword evidence="1" id="KW-0808">Transferase</keyword>
<organism evidence="1 2">
    <name type="scientific">Candidatus Aramenus sulfurataquae</name>
    <dbReference type="NCBI Taxonomy" id="1326980"/>
    <lineage>
        <taxon>Archaea</taxon>
        <taxon>Thermoproteota</taxon>
        <taxon>Thermoprotei</taxon>
        <taxon>Sulfolobales</taxon>
        <taxon>Sulfolobaceae</taxon>
        <taxon>Candidatus Aramenus</taxon>
    </lineage>
</organism>
<comment type="caution">
    <text evidence="1">The sequence shown here is derived from an EMBL/GenBank/DDBJ whole genome shotgun (WGS) entry which is preliminary data.</text>
</comment>
<gene>
    <name evidence="1" type="ORF">TQ35_0003755</name>
</gene>